<dbReference type="PANTHER" id="PTHR31157">
    <property type="entry name" value="SCP DOMAIN-CONTAINING PROTEIN"/>
    <property type="match status" value="1"/>
</dbReference>
<dbReference type="Proteomes" id="UP000555393">
    <property type="component" value="Unassembled WGS sequence"/>
</dbReference>
<keyword evidence="3" id="KW-1185">Reference proteome</keyword>
<accession>A0A841LUF4</accession>
<evidence type="ECO:0000313" key="3">
    <source>
        <dbReference type="Proteomes" id="UP000555393"/>
    </source>
</evidence>
<name>A0A841LUF4_9HYPH</name>
<proteinExistence type="predicted"/>
<feature type="domain" description="SCP" evidence="1">
    <location>
        <begin position="42"/>
        <end position="153"/>
    </location>
</feature>
<gene>
    <name evidence="2" type="ORF">FHS77_001054</name>
</gene>
<dbReference type="CDD" id="cd05379">
    <property type="entry name" value="CAP_bacterial"/>
    <property type="match status" value="1"/>
</dbReference>
<evidence type="ECO:0000259" key="1">
    <source>
        <dbReference type="Pfam" id="PF00188"/>
    </source>
</evidence>
<dbReference type="PROSITE" id="PS51318">
    <property type="entry name" value="TAT"/>
    <property type="match status" value="1"/>
</dbReference>
<organism evidence="2 3">
    <name type="scientific">Paenochrobactrum gallinarii</name>
    <dbReference type="NCBI Taxonomy" id="643673"/>
    <lineage>
        <taxon>Bacteria</taxon>
        <taxon>Pseudomonadati</taxon>
        <taxon>Pseudomonadota</taxon>
        <taxon>Alphaproteobacteria</taxon>
        <taxon>Hyphomicrobiales</taxon>
        <taxon>Brucellaceae</taxon>
        <taxon>Paenochrobactrum</taxon>
    </lineage>
</organism>
<protein>
    <submittedName>
        <fullName evidence="2">Uncharacterized protein YkwD</fullName>
    </submittedName>
</protein>
<dbReference type="PANTHER" id="PTHR31157:SF1">
    <property type="entry name" value="SCP DOMAIN-CONTAINING PROTEIN"/>
    <property type="match status" value="1"/>
</dbReference>
<dbReference type="Gene3D" id="3.40.33.10">
    <property type="entry name" value="CAP"/>
    <property type="match status" value="1"/>
</dbReference>
<dbReference type="SUPFAM" id="SSF55797">
    <property type="entry name" value="PR-1-like"/>
    <property type="match status" value="1"/>
</dbReference>
<dbReference type="Pfam" id="PF00188">
    <property type="entry name" value="CAP"/>
    <property type="match status" value="1"/>
</dbReference>
<dbReference type="InterPro" id="IPR014044">
    <property type="entry name" value="CAP_dom"/>
</dbReference>
<dbReference type="EMBL" id="JACIIU010000003">
    <property type="protein sequence ID" value="MBB6260520.1"/>
    <property type="molecule type" value="Genomic_DNA"/>
</dbReference>
<sequence length="163" mass="17495">MKTGLVTRRAVLQILAGGAVILSAPAVLKITSAQAASDPTGLFNAIRRQHGLSLMATDPKLEQAALYQAKRMASHGKIGHNIGWGNGFVARLQQAGIRGPAAENVASGQSDTDAVFKAWMNSAGHRKNMLDPVFDRYGLAWATPENKPHYIYWAMMLGVAQQA</sequence>
<reference evidence="2 3" key="1">
    <citation type="submission" date="2020-08" db="EMBL/GenBank/DDBJ databases">
        <title>Genomic Encyclopedia of Type Strains, Phase IV (KMG-IV): sequencing the most valuable type-strain genomes for metagenomic binning, comparative biology and taxonomic classification.</title>
        <authorList>
            <person name="Goeker M."/>
        </authorList>
    </citation>
    <scope>NUCLEOTIDE SEQUENCE [LARGE SCALE GENOMIC DNA]</scope>
    <source>
        <strain evidence="2 3">DSM 22336</strain>
    </source>
</reference>
<comment type="caution">
    <text evidence="2">The sequence shown here is derived from an EMBL/GenBank/DDBJ whole genome shotgun (WGS) entry which is preliminary data.</text>
</comment>
<evidence type="ECO:0000313" key="2">
    <source>
        <dbReference type="EMBL" id="MBB6260520.1"/>
    </source>
</evidence>
<dbReference type="InterPro" id="IPR006311">
    <property type="entry name" value="TAT_signal"/>
</dbReference>
<dbReference type="RefSeq" id="WP_184220987.1">
    <property type="nucleotide sequence ID" value="NZ_JACIIU010000003.1"/>
</dbReference>
<dbReference type="AlphaFoldDB" id="A0A841LUF4"/>
<dbReference type="InterPro" id="IPR035940">
    <property type="entry name" value="CAP_sf"/>
</dbReference>